<evidence type="ECO:0000256" key="4">
    <source>
        <dbReference type="ARBA" id="ARBA00022840"/>
    </source>
</evidence>
<dbReference type="EMBL" id="MIJF01000024">
    <property type="protein sequence ID" value="OEF99325.1"/>
    <property type="molecule type" value="Genomic_DNA"/>
</dbReference>
<keyword evidence="2" id="KW-0813">Transport</keyword>
<dbReference type="Gene3D" id="3.40.50.300">
    <property type="entry name" value="P-loop containing nucleotide triphosphate hydrolases"/>
    <property type="match status" value="1"/>
</dbReference>
<evidence type="ECO:0000313" key="6">
    <source>
        <dbReference type="EMBL" id="OEF99325.1"/>
    </source>
</evidence>
<keyword evidence="7" id="KW-1185">Reference proteome</keyword>
<dbReference type="InterPro" id="IPR003439">
    <property type="entry name" value="ABC_transporter-like_ATP-bd"/>
</dbReference>
<dbReference type="PANTHER" id="PTHR42798">
    <property type="entry name" value="LIPOPROTEIN-RELEASING SYSTEM ATP-BINDING PROTEIN LOLD"/>
    <property type="match status" value="1"/>
</dbReference>
<dbReference type="InterPro" id="IPR017871">
    <property type="entry name" value="ABC_transporter-like_CS"/>
</dbReference>
<comment type="similarity">
    <text evidence="1">Belongs to the ABC transporter superfamily.</text>
</comment>
<evidence type="ECO:0000259" key="5">
    <source>
        <dbReference type="PROSITE" id="PS50893"/>
    </source>
</evidence>
<evidence type="ECO:0000256" key="1">
    <source>
        <dbReference type="ARBA" id="ARBA00005417"/>
    </source>
</evidence>
<dbReference type="GO" id="GO:0022857">
    <property type="term" value="F:transmembrane transporter activity"/>
    <property type="evidence" value="ECO:0007669"/>
    <property type="project" value="UniProtKB-ARBA"/>
</dbReference>
<dbReference type="GO" id="GO:0005524">
    <property type="term" value="F:ATP binding"/>
    <property type="evidence" value="ECO:0007669"/>
    <property type="project" value="UniProtKB-KW"/>
</dbReference>
<evidence type="ECO:0000256" key="2">
    <source>
        <dbReference type="ARBA" id="ARBA00022448"/>
    </source>
</evidence>
<dbReference type="GO" id="GO:0098796">
    <property type="term" value="C:membrane protein complex"/>
    <property type="evidence" value="ECO:0007669"/>
    <property type="project" value="UniProtKB-ARBA"/>
</dbReference>
<dbReference type="InterPro" id="IPR017911">
    <property type="entry name" value="MacB-like_ATP-bd"/>
</dbReference>
<keyword evidence="3" id="KW-0547">Nucleotide-binding</keyword>
<gene>
    <name evidence="6" type="ORF">BHF71_01670</name>
</gene>
<sequence>MDNLLEVKNLNKEYGRGTSKVKALQDISLTVPKGQFVSIMGPSGSGKTTFLQLVGGLDSPSSGEIIFNGVNLQYLNKEPEISVFRRKHIGFVFQFFNLIPSLTAQDNIALPLVIEGTSKTYINERVKFMLEIVGLKNQVLKYPHQMSGGQQQRVAIARALVRKPFILLADEPTGNLDTKTTLEIMELLKTTQKELEQTIILVTHNPIVSSYADRVIYFKDGRIIEDELLSNNKSKREISVEISEKLTDISGGTVYAN</sequence>
<dbReference type="InterPro" id="IPR027417">
    <property type="entry name" value="P-loop_NTPase"/>
</dbReference>
<dbReference type="RefSeq" id="WP_069656718.1">
    <property type="nucleotide sequence ID" value="NZ_MIJF01000024.1"/>
</dbReference>
<dbReference type="SMART" id="SM00382">
    <property type="entry name" value="AAA"/>
    <property type="match status" value="1"/>
</dbReference>
<dbReference type="PROSITE" id="PS00211">
    <property type="entry name" value="ABC_TRANSPORTER_1"/>
    <property type="match status" value="1"/>
</dbReference>
<proteinExistence type="inferred from homology"/>
<organism evidence="6 7">
    <name type="scientific">Vulcanibacillus modesticaldus</name>
    <dbReference type="NCBI Taxonomy" id="337097"/>
    <lineage>
        <taxon>Bacteria</taxon>
        <taxon>Bacillati</taxon>
        <taxon>Bacillota</taxon>
        <taxon>Bacilli</taxon>
        <taxon>Bacillales</taxon>
        <taxon>Bacillaceae</taxon>
        <taxon>Vulcanibacillus</taxon>
    </lineage>
</organism>
<evidence type="ECO:0000313" key="7">
    <source>
        <dbReference type="Proteomes" id="UP000243739"/>
    </source>
</evidence>
<dbReference type="OrthoDB" id="9791546at2"/>
<dbReference type="Proteomes" id="UP000243739">
    <property type="component" value="Unassembled WGS sequence"/>
</dbReference>
<reference evidence="6 7" key="1">
    <citation type="submission" date="2016-09" db="EMBL/GenBank/DDBJ databases">
        <title>Draft genome sequence for the type strain of Vulcanibacillus modesticaldus BR, a strictly anaerobic, moderately thermophilic, and nitrate-reducing bacterium from deep sea-hydrothermal vents of the Mid-Atlantic Ridge.</title>
        <authorList>
            <person name="Abin C.A."/>
            <person name="Hollibaugh J.T."/>
        </authorList>
    </citation>
    <scope>NUCLEOTIDE SEQUENCE [LARGE SCALE GENOMIC DNA]</scope>
    <source>
        <strain evidence="6 7">BR</strain>
    </source>
</reference>
<comment type="caution">
    <text evidence="6">The sequence shown here is derived from an EMBL/GenBank/DDBJ whole genome shotgun (WGS) entry which is preliminary data.</text>
</comment>
<dbReference type="GO" id="GO:0016887">
    <property type="term" value="F:ATP hydrolysis activity"/>
    <property type="evidence" value="ECO:0007669"/>
    <property type="project" value="InterPro"/>
</dbReference>
<dbReference type="AlphaFoldDB" id="A0A1D2YUJ4"/>
<dbReference type="FunFam" id="3.40.50.300:FF:000032">
    <property type="entry name" value="Export ABC transporter ATP-binding protein"/>
    <property type="match status" value="1"/>
</dbReference>
<dbReference type="InterPro" id="IPR003593">
    <property type="entry name" value="AAA+_ATPase"/>
</dbReference>
<dbReference type="Pfam" id="PF00005">
    <property type="entry name" value="ABC_tran"/>
    <property type="match status" value="1"/>
</dbReference>
<dbReference type="SUPFAM" id="SSF52540">
    <property type="entry name" value="P-loop containing nucleoside triphosphate hydrolases"/>
    <property type="match status" value="1"/>
</dbReference>
<dbReference type="STRING" id="337097.BHF71_01670"/>
<dbReference type="PANTHER" id="PTHR42798:SF7">
    <property type="entry name" value="ALPHA-D-RIBOSE 1-METHYLPHOSPHONATE 5-TRIPHOSPHATE SYNTHASE SUBUNIT PHNL"/>
    <property type="match status" value="1"/>
</dbReference>
<protein>
    <recommendedName>
        <fullName evidence="5">ABC transporter domain-containing protein</fullName>
    </recommendedName>
</protein>
<evidence type="ECO:0000256" key="3">
    <source>
        <dbReference type="ARBA" id="ARBA00022741"/>
    </source>
</evidence>
<accession>A0A1D2YUJ4</accession>
<dbReference type="CDD" id="cd03255">
    <property type="entry name" value="ABC_MJ0796_LolCDE_FtsE"/>
    <property type="match status" value="1"/>
</dbReference>
<name>A0A1D2YUJ4_9BACI</name>
<feature type="domain" description="ABC transporter" evidence="5">
    <location>
        <begin position="5"/>
        <end position="245"/>
    </location>
</feature>
<dbReference type="PROSITE" id="PS50893">
    <property type="entry name" value="ABC_TRANSPORTER_2"/>
    <property type="match status" value="1"/>
</dbReference>
<keyword evidence="4" id="KW-0067">ATP-binding</keyword>